<protein>
    <submittedName>
        <fullName evidence="2">DinB family protein</fullName>
    </submittedName>
</protein>
<comment type="caution">
    <text evidence="2">The sequence shown here is derived from an EMBL/GenBank/DDBJ whole genome shotgun (WGS) entry which is preliminary data.</text>
</comment>
<dbReference type="Gene3D" id="1.20.120.450">
    <property type="entry name" value="dinb family like domain"/>
    <property type="match status" value="1"/>
</dbReference>
<accession>A0A2T4PTY7</accession>
<dbReference type="SUPFAM" id="SSF109854">
    <property type="entry name" value="DinB/YfiT-like putative metalloenzymes"/>
    <property type="match status" value="1"/>
</dbReference>
<reference evidence="2 3" key="1">
    <citation type="journal article" date="2016" name="Front. Microbiol.">
        <title>Comprehensive Phylogenetic Analysis of Bovine Non-aureus Staphylococci Species Based on Whole-Genome Sequencing.</title>
        <authorList>
            <person name="Naushad S."/>
            <person name="Barkema H.W."/>
            <person name="Luby C."/>
            <person name="Condas L.A."/>
            <person name="Nobrega D.B."/>
            <person name="Carson D.A."/>
            <person name="De Buck J."/>
        </authorList>
    </citation>
    <scope>NUCLEOTIDE SEQUENCE [LARGE SCALE GENOMIC DNA]</scope>
    <source>
        <strain evidence="2 3">SNUC 2204</strain>
    </source>
</reference>
<sequence length="153" mass="17272">MIEKQFQVSYNMLSNIIKDVDEKQADFQLELAKNNIKWQLGHVIMANEAFVFGSEEEGNVLGEKLGESFSPGTSPQDFTGVEPTFQELKDILTQQLERILNALDDKMGQTRKQPVAGMATFDETISFAITHTNYHIGQINLMKNMLMNLDQGV</sequence>
<gene>
    <name evidence="2" type="ORF">BU072_06445</name>
</gene>
<dbReference type="Proteomes" id="UP000241209">
    <property type="component" value="Unassembled WGS sequence"/>
</dbReference>
<evidence type="ECO:0000259" key="1">
    <source>
        <dbReference type="Pfam" id="PF12867"/>
    </source>
</evidence>
<dbReference type="InterPro" id="IPR034660">
    <property type="entry name" value="DinB/YfiT-like"/>
</dbReference>
<dbReference type="OrthoDB" id="4295522at2"/>
<organism evidence="2 3">
    <name type="scientific">Mammaliicoccus vitulinus</name>
    <dbReference type="NCBI Taxonomy" id="71237"/>
    <lineage>
        <taxon>Bacteria</taxon>
        <taxon>Bacillati</taxon>
        <taxon>Bacillota</taxon>
        <taxon>Bacilli</taxon>
        <taxon>Bacillales</taxon>
        <taxon>Staphylococcaceae</taxon>
        <taxon>Mammaliicoccus</taxon>
    </lineage>
</organism>
<dbReference type="AlphaFoldDB" id="A0A2T4PTY7"/>
<dbReference type="RefSeq" id="WP_107556967.1">
    <property type="nucleotide sequence ID" value="NZ_PZFG01000049.1"/>
</dbReference>
<name>A0A2T4PTY7_9STAP</name>
<dbReference type="InterPro" id="IPR024775">
    <property type="entry name" value="DinB-like"/>
</dbReference>
<dbReference type="STRING" id="1167632.GCA_000286335_00408"/>
<feature type="domain" description="DinB-like" evidence="1">
    <location>
        <begin position="5"/>
        <end position="139"/>
    </location>
</feature>
<evidence type="ECO:0000313" key="2">
    <source>
        <dbReference type="EMBL" id="PTI29859.1"/>
    </source>
</evidence>
<dbReference type="Pfam" id="PF12867">
    <property type="entry name" value="DinB_2"/>
    <property type="match status" value="1"/>
</dbReference>
<dbReference type="EMBL" id="PZFK01000010">
    <property type="protein sequence ID" value="PTI29859.1"/>
    <property type="molecule type" value="Genomic_DNA"/>
</dbReference>
<proteinExistence type="predicted"/>
<evidence type="ECO:0000313" key="3">
    <source>
        <dbReference type="Proteomes" id="UP000241209"/>
    </source>
</evidence>